<evidence type="ECO:0000313" key="1">
    <source>
        <dbReference type="EMBL" id="CDW47092.1"/>
    </source>
</evidence>
<name>A0A0K2VA89_LEPSM</name>
<dbReference type="AlphaFoldDB" id="A0A0K2VA89"/>
<dbReference type="EMBL" id="HACA01029731">
    <property type="protein sequence ID" value="CDW47092.1"/>
    <property type="molecule type" value="Transcribed_RNA"/>
</dbReference>
<protein>
    <submittedName>
        <fullName evidence="1">Uncharacterized protein</fullName>
    </submittedName>
</protein>
<proteinExistence type="predicted"/>
<sequence>ILDLDEVKVCSNCSRSKFIPNVVHAPLHNYTHRLYSPTPLSISKFAMNCNLIL</sequence>
<reference evidence="1" key="1">
    <citation type="submission" date="2014-05" db="EMBL/GenBank/DDBJ databases">
        <authorList>
            <person name="Chronopoulou M."/>
        </authorList>
    </citation>
    <scope>NUCLEOTIDE SEQUENCE</scope>
    <source>
        <tissue evidence="1">Whole organism</tissue>
    </source>
</reference>
<organism evidence="1">
    <name type="scientific">Lepeophtheirus salmonis</name>
    <name type="common">Salmon louse</name>
    <name type="synonym">Caligus salmonis</name>
    <dbReference type="NCBI Taxonomy" id="72036"/>
    <lineage>
        <taxon>Eukaryota</taxon>
        <taxon>Metazoa</taxon>
        <taxon>Ecdysozoa</taxon>
        <taxon>Arthropoda</taxon>
        <taxon>Crustacea</taxon>
        <taxon>Multicrustacea</taxon>
        <taxon>Hexanauplia</taxon>
        <taxon>Copepoda</taxon>
        <taxon>Siphonostomatoida</taxon>
        <taxon>Caligidae</taxon>
        <taxon>Lepeophtheirus</taxon>
    </lineage>
</organism>
<feature type="non-terminal residue" evidence="1">
    <location>
        <position position="1"/>
    </location>
</feature>
<accession>A0A0K2VA89</accession>